<name>A0A8D9BGT4_9HEMI</name>
<dbReference type="EMBL" id="HBUF01640798">
    <property type="protein sequence ID" value="CAG6784938.1"/>
    <property type="molecule type" value="Transcribed_RNA"/>
</dbReference>
<evidence type="ECO:0000313" key="1">
    <source>
        <dbReference type="EMBL" id="CAG6784938.1"/>
    </source>
</evidence>
<proteinExistence type="predicted"/>
<dbReference type="AlphaFoldDB" id="A0A8D9BGT4"/>
<organism evidence="1">
    <name type="scientific">Cacopsylla melanoneura</name>
    <dbReference type="NCBI Taxonomy" id="428564"/>
    <lineage>
        <taxon>Eukaryota</taxon>
        <taxon>Metazoa</taxon>
        <taxon>Ecdysozoa</taxon>
        <taxon>Arthropoda</taxon>
        <taxon>Hexapoda</taxon>
        <taxon>Insecta</taxon>
        <taxon>Pterygota</taxon>
        <taxon>Neoptera</taxon>
        <taxon>Paraneoptera</taxon>
        <taxon>Hemiptera</taxon>
        <taxon>Sternorrhyncha</taxon>
        <taxon>Psylloidea</taxon>
        <taxon>Psyllidae</taxon>
        <taxon>Psyllinae</taxon>
        <taxon>Cacopsylla</taxon>
    </lineage>
</organism>
<accession>A0A8D9BGT4</accession>
<sequence length="108" mass="12380">MNQFYTGCYQMTQFYMLSNDPIIQGVNQITNYTGRVLQLTGCYQITQLLPNEPIILQGCCQMTQIQLTQITQLYTDDIANQPIIRHQIYSSPSYTGVTKSPHQPQITQ</sequence>
<protein>
    <submittedName>
        <fullName evidence="1">Uncharacterized protein</fullName>
    </submittedName>
</protein>
<reference evidence="1" key="1">
    <citation type="submission" date="2021-05" db="EMBL/GenBank/DDBJ databases">
        <authorList>
            <person name="Alioto T."/>
            <person name="Alioto T."/>
            <person name="Gomez Garrido J."/>
        </authorList>
    </citation>
    <scope>NUCLEOTIDE SEQUENCE</scope>
</reference>